<feature type="domain" description="AMP-binding enzyme C-terminal" evidence="5">
    <location>
        <begin position="387"/>
        <end position="464"/>
    </location>
</feature>
<dbReference type="STRING" id="7260.B4N8U5"/>
<dbReference type="EMBL" id="CH964232">
    <property type="protein sequence ID" value="EDW81546.2"/>
    <property type="molecule type" value="Genomic_DNA"/>
</dbReference>
<dbReference type="InterPro" id="IPR000873">
    <property type="entry name" value="AMP-dep_synth/lig_dom"/>
</dbReference>
<comment type="similarity">
    <text evidence="2">Belongs to the ATP-dependent AMP-binding enzyme family.</text>
</comment>
<dbReference type="InParanoid" id="B4N8U5"/>
<dbReference type="Pfam" id="PF13193">
    <property type="entry name" value="AMP-binding_C"/>
    <property type="match status" value="1"/>
</dbReference>
<organism evidence="6 7">
    <name type="scientific">Drosophila willistoni</name>
    <name type="common">Fruit fly</name>
    <dbReference type="NCBI Taxonomy" id="7260"/>
    <lineage>
        <taxon>Eukaryota</taxon>
        <taxon>Metazoa</taxon>
        <taxon>Ecdysozoa</taxon>
        <taxon>Arthropoda</taxon>
        <taxon>Hexapoda</taxon>
        <taxon>Insecta</taxon>
        <taxon>Pterygota</taxon>
        <taxon>Neoptera</taxon>
        <taxon>Endopterygota</taxon>
        <taxon>Diptera</taxon>
        <taxon>Brachycera</taxon>
        <taxon>Muscomorpha</taxon>
        <taxon>Ephydroidea</taxon>
        <taxon>Drosophilidae</taxon>
        <taxon>Drosophila</taxon>
        <taxon>Sophophora</taxon>
    </lineage>
</organism>
<dbReference type="PANTHER" id="PTHR24096:SF353">
    <property type="entry name" value="GH16244P-RELATED"/>
    <property type="match status" value="1"/>
</dbReference>
<dbReference type="InterPro" id="IPR020845">
    <property type="entry name" value="AMP-binding_CS"/>
</dbReference>
<keyword evidence="7" id="KW-1185">Reference proteome</keyword>
<evidence type="ECO:0000259" key="4">
    <source>
        <dbReference type="Pfam" id="PF00501"/>
    </source>
</evidence>
<dbReference type="OrthoDB" id="10253869at2759"/>
<dbReference type="SMR" id="B4N8U5"/>
<evidence type="ECO:0000313" key="7">
    <source>
        <dbReference type="Proteomes" id="UP000007798"/>
    </source>
</evidence>
<evidence type="ECO:0000313" key="6">
    <source>
        <dbReference type="EMBL" id="EDW81546.2"/>
    </source>
</evidence>
<dbReference type="InterPro" id="IPR025110">
    <property type="entry name" value="AMP-bd_C"/>
</dbReference>
<evidence type="ECO:0000259" key="5">
    <source>
        <dbReference type="Pfam" id="PF13193"/>
    </source>
</evidence>
<dbReference type="InterPro" id="IPR042099">
    <property type="entry name" value="ANL_N_sf"/>
</dbReference>
<protein>
    <recommendedName>
        <fullName evidence="8">AMP-dependent synthetase/ligase domain-containing protein</fullName>
    </recommendedName>
</protein>
<keyword evidence="3" id="KW-0576">Peroxisome</keyword>
<dbReference type="GO" id="GO:0005777">
    <property type="term" value="C:peroxisome"/>
    <property type="evidence" value="ECO:0007669"/>
    <property type="project" value="UniProtKB-SubCell"/>
</dbReference>
<reference evidence="6 7" key="1">
    <citation type="journal article" date="2007" name="Nature">
        <title>Evolution of genes and genomes on the Drosophila phylogeny.</title>
        <authorList>
            <consortium name="Drosophila 12 Genomes Consortium"/>
            <person name="Clark A.G."/>
            <person name="Eisen M.B."/>
            <person name="Smith D.R."/>
            <person name="Bergman C.M."/>
            <person name="Oliver B."/>
            <person name="Markow T.A."/>
            <person name="Kaufman T.C."/>
            <person name="Kellis M."/>
            <person name="Gelbart W."/>
            <person name="Iyer V.N."/>
            <person name="Pollard D.A."/>
            <person name="Sackton T.B."/>
            <person name="Larracuente A.M."/>
            <person name="Singh N.D."/>
            <person name="Abad J.P."/>
            <person name="Abt D.N."/>
            <person name="Adryan B."/>
            <person name="Aguade M."/>
            <person name="Akashi H."/>
            <person name="Anderson W.W."/>
            <person name="Aquadro C.F."/>
            <person name="Ardell D.H."/>
            <person name="Arguello R."/>
            <person name="Artieri C.G."/>
            <person name="Barbash D.A."/>
            <person name="Barker D."/>
            <person name="Barsanti P."/>
            <person name="Batterham P."/>
            <person name="Batzoglou S."/>
            <person name="Begun D."/>
            <person name="Bhutkar A."/>
            <person name="Blanco E."/>
            <person name="Bosak S.A."/>
            <person name="Bradley R.K."/>
            <person name="Brand A.D."/>
            <person name="Brent M.R."/>
            <person name="Brooks A.N."/>
            <person name="Brown R.H."/>
            <person name="Butlin R.K."/>
            <person name="Caggese C."/>
            <person name="Calvi B.R."/>
            <person name="Bernardo de Carvalho A."/>
            <person name="Caspi A."/>
            <person name="Castrezana S."/>
            <person name="Celniker S.E."/>
            <person name="Chang J.L."/>
            <person name="Chapple C."/>
            <person name="Chatterji S."/>
            <person name="Chinwalla A."/>
            <person name="Civetta A."/>
            <person name="Clifton S.W."/>
            <person name="Comeron J.M."/>
            <person name="Costello J.C."/>
            <person name="Coyne J.A."/>
            <person name="Daub J."/>
            <person name="David R.G."/>
            <person name="Delcher A.L."/>
            <person name="Delehaunty K."/>
            <person name="Do C.B."/>
            <person name="Ebling H."/>
            <person name="Edwards K."/>
            <person name="Eickbush T."/>
            <person name="Evans J.D."/>
            <person name="Filipski A."/>
            <person name="Findeiss S."/>
            <person name="Freyhult E."/>
            <person name="Fulton L."/>
            <person name="Fulton R."/>
            <person name="Garcia A.C."/>
            <person name="Gardiner A."/>
            <person name="Garfield D.A."/>
            <person name="Garvin B.E."/>
            <person name="Gibson G."/>
            <person name="Gilbert D."/>
            <person name="Gnerre S."/>
            <person name="Godfrey J."/>
            <person name="Good R."/>
            <person name="Gotea V."/>
            <person name="Gravely B."/>
            <person name="Greenberg A.J."/>
            <person name="Griffiths-Jones S."/>
            <person name="Gross S."/>
            <person name="Guigo R."/>
            <person name="Gustafson E.A."/>
            <person name="Haerty W."/>
            <person name="Hahn M.W."/>
            <person name="Halligan D.L."/>
            <person name="Halpern A.L."/>
            <person name="Halter G.M."/>
            <person name="Han M.V."/>
            <person name="Heger A."/>
            <person name="Hillier L."/>
            <person name="Hinrichs A.S."/>
            <person name="Holmes I."/>
            <person name="Hoskins R.A."/>
            <person name="Hubisz M.J."/>
            <person name="Hultmark D."/>
            <person name="Huntley M.A."/>
            <person name="Jaffe D.B."/>
            <person name="Jagadeeshan S."/>
            <person name="Jeck W.R."/>
            <person name="Johnson J."/>
            <person name="Jones C.D."/>
            <person name="Jordan W.C."/>
            <person name="Karpen G.H."/>
            <person name="Kataoka E."/>
            <person name="Keightley P.D."/>
            <person name="Kheradpour P."/>
            <person name="Kirkness E.F."/>
            <person name="Koerich L.B."/>
            <person name="Kristiansen K."/>
            <person name="Kudrna D."/>
            <person name="Kulathinal R.J."/>
            <person name="Kumar S."/>
            <person name="Kwok R."/>
            <person name="Lander E."/>
            <person name="Langley C.H."/>
            <person name="Lapoint R."/>
            <person name="Lazzaro B.P."/>
            <person name="Lee S.J."/>
            <person name="Levesque L."/>
            <person name="Li R."/>
            <person name="Lin C.F."/>
            <person name="Lin M.F."/>
            <person name="Lindblad-Toh K."/>
            <person name="Llopart A."/>
            <person name="Long M."/>
            <person name="Low L."/>
            <person name="Lozovsky E."/>
            <person name="Lu J."/>
            <person name="Luo M."/>
            <person name="Machado C.A."/>
            <person name="Makalowski W."/>
            <person name="Marzo M."/>
            <person name="Matsuda M."/>
            <person name="Matzkin L."/>
            <person name="McAllister B."/>
            <person name="McBride C.S."/>
            <person name="McKernan B."/>
            <person name="McKernan K."/>
            <person name="Mendez-Lago M."/>
            <person name="Minx P."/>
            <person name="Mollenhauer M.U."/>
            <person name="Montooth K."/>
            <person name="Mount S.M."/>
            <person name="Mu X."/>
            <person name="Myers E."/>
            <person name="Negre B."/>
            <person name="Newfeld S."/>
            <person name="Nielsen R."/>
            <person name="Noor M.A."/>
            <person name="O'Grady P."/>
            <person name="Pachter L."/>
            <person name="Papaceit M."/>
            <person name="Parisi M.J."/>
            <person name="Parisi M."/>
            <person name="Parts L."/>
            <person name="Pedersen J.S."/>
            <person name="Pesole G."/>
            <person name="Phillippy A.M."/>
            <person name="Ponting C.P."/>
            <person name="Pop M."/>
            <person name="Porcelli D."/>
            <person name="Powell J.R."/>
            <person name="Prohaska S."/>
            <person name="Pruitt K."/>
            <person name="Puig M."/>
            <person name="Quesneville H."/>
            <person name="Ram K.R."/>
            <person name="Rand D."/>
            <person name="Rasmussen M.D."/>
            <person name="Reed L.K."/>
            <person name="Reenan R."/>
            <person name="Reily A."/>
            <person name="Remington K.A."/>
            <person name="Rieger T.T."/>
            <person name="Ritchie M.G."/>
            <person name="Robin C."/>
            <person name="Rogers Y.H."/>
            <person name="Rohde C."/>
            <person name="Rozas J."/>
            <person name="Rubenfield M.J."/>
            <person name="Ruiz A."/>
            <person name="Russo S."/>
            <person name="Salzberg S.L."/>
            <person name="Sanchez-Gracia A."/>
            <person name="Saranga D.J."/>
            <person name="Sato H."/>
            <person name="Schaeffer S.W."/>
            <person name="Schatz M.C."/>
            <person name="Schlenke T."/>
            <person name="Schwartz R."/>
            <person name="Segarra C."/>
            <person name="Singh R.S."/>
            <person name="Sirot L."/>
            <person name="Sirota M."/>
            <person name="Sisneros N.B."/>
            <person name="Smith C.D."/>
            <person name="Smith T.F."/>
            <person name="Spieth J."/>
            <person name="Stage D.E."/>
            <person name="Stark A."/>
            <person name="Stephan W."/>
            <person name="Strausberg R.L."/>
            <person name="Strempel S."/>
            <person name="Sturgill D."/>
            <person name="Sutton G."/>
            <person name="Sutton G.G."/>
            <person name="Tao W."/>
            <person name="Teichmann S."/>
            <person name="Tobari Y.N."/>
            <person name="Tomimura Y."/>
            <person name="Tsolas J.M."/>
            <person name="Valente V.L."/>
            <person name="Venter E."/>
            <person name="Venter J.C."/>
            <person name="Vicario S."/>
            <person name="Vieira F.G."/>
            <person name="Vilella A.J."/>
            <person name="Villasante A."/>
            <person name="Walenz B."/>
            <person name="Wang J."/>
            <person name="Wasserman M."/>
            <person name="Watts T."/>
            <person name="Wilson D."/>
            <person name="Wilson R.K."/>
            <person name="Wing R.A."/>
            <person name="Wolfner M.F."/>
            <person name="Wong A."/>
            <person name="Wong G.K."/>
            <person name="Wu C.I."/>
            <person name="Wu G."/>
            <person name="Yamamoto D."/>
            <person name="Yang H.P."/>
            <person name="Yang S.P."/>
            <person name="Yorke J.A."/>
            <person name="Yoshida K."/>
            <person name="Zdobnov E."/>
            <person name="Zhang P."/>
            <person name="Zhang Y."/>
            <person name="Zimin A.V."/>
            <person name="Baldwin J."/>
            <person name="Abdouelleil A."/>
            <person name="Abdulkadir J."/>
            <person name="Abebe A."/>
            <person name="Abera B."/>
            <person name="Abreu J."/>
            <person name="Acer S.C."/>
            <person name="Aftuck L."/>
            <person name="Alexander A."/>
            <person name="An P."/>
            <person name="Anderson E."/>
            <person name="Anderson S."/>
            <person name="Arachi H."/>
            <person name="Azer M."/>
            <person name="Bachantsang P."/>
            <person name="Barry A."/>
            <person name="Bayul T."/>
            <person name="Berlin A."/>
            <person name="Bessette D."/>
            <person name="Bloom T."/>
            <person name="Blye J."/>
            <person name="Boguslavskiy L."/>
            <person name="Bonnet C."/>
            <person name="Boukhgalter B."/>
            <person name="Bourzgui I."/>
            <person name="Brown A."/>
            <person name="Cahill P."/>
            <person name="Channer S."/>
            <person name="Cheshatsang Y."/>
            <person name="Chuda L."/>
            <person name="Citroen M."/>
            <person name="Collymore A."/>
            <person name="Cooke P."/>
            <person name="Costello M."/>
            <person name="D'Aco K."/>
            <person name="Daza R."/>
            <person name="De Haan G."/>
            <person name="DeGray S."/>
            <person name="DeMaso C."/>
            <person name="Dhargay N."/>
            <person name="Dooley K."/>
            <person name="Dooley E."/>
            <person name="Doricent M."/>
            <person name="Dorje P."/>
            <person name="Dorjee K."/>
            <person name="Dupes A."/>
            <person name="Elong R."/>
            <person name="Falk J."/>
            <person name="Farina A."/>
            <person name="Faro S."/>
            <person name="Ferguson D."/>
            <person name="Fisher S."/>
            <person name="Foley C.D."/>
            <person name="Franke A."/>
            <person name="Friedrich D."/>
            <person name="Gadbois L."/>
            <person name="Gearin G."/>
            <person name="Gearin C.R."/>
            <person name="Giannoukos G."/>
            <person name="Goode T."/>
            <person name="Graham J."/>
            <person name="Grandbois E."/>
            <person name="Grewal S."/>
            <person name="Gyaltsen K."/>
            <person name="Hafez N."/>
            <person name="Hagos B."/>
            <person name="Hall J."/>
            <person name="Henson C."/>
            <person name="Hollinger A."/>
            <person name="Honan T."/>
            <person name="Huard M.D."/>
            <person name="Hughes L."/>
            <person name="Hurhula B."/>
            <person name="Husby M.E."/>
            <person name="Kamat A."/>
            <person name="Kanga B."/>
            <person name="Kashin S."/>
            <person name="Khazanovich D."/>
            <person name="Kisner P."/>
            <person name="Lance K."/>
            <person name="Lara M."/>
            <person name="Lee W."/>
            <person name="Lennon N."/>
            <person name="Letendre F."/>
            <person name="LeVine R."/>
            <person name="Lipovsky A."/>
            <person name="Liu X."/>
            <person name="Liu J."/>
            <person name="Liu S."/>
            <person name="Lokyitsang T."/>
            <person name="Lokyitsang Y."/>
            <person name="Lubonja R."/>
            <person name="Lui A."/>
            <person name="MacDonald P."/>
            <person name="Magnisalis V."/>
            <person name="Maru K."/>
            <person name="Matthews C."/>
            <person name="McCusker W."/>
            <person name="McDonough S."/>
            <person name="Mehta T."/>
            <person name="Meldrim J."/>
            <person name="Meneus L."/>
            <person name="Mihai O."/>
            <person name="Mihalev A."/>
            <person name="Mihova T."/>
            <person name="Mittelman R."/>
            <person name="Mlenga V."/>
            <person name="Montmayeur A."/>
            <person name="Mulrain L."/>
            <person name="Navidi A."/>
            <person name="Naylor J."/>
            <person name="Negash T."/>
            <person name="Nguyen T."/>
            <person name="Nguyen N."/>
            <person name="Nicol R."/>
            <person name="Norbu C."/>
            <person name="Norbu N."/>
            <person name="Novod N."/>
            <person name="O'Neill B."/>
            <person name="Osman S."/>
            <person name="Markiewicz E."/>
            <person name="Oyono O.L."/>
            <person name="Patti C."/>
            <person name="Phunkhang P."/>
            <person name="Pierre F."/>
            <person name="Priest M."/>
            <person name="Raghuraman S."/>
            <person name="Rege F."/>
            <person name="Reyes R."/>
            <person name="Rise C."/>
            <person name="Rogov P."/>
            <person name="Ross K."/>
            <person name="Ryan E."/>
            <person name="Settipalli S."/>
            <person name="Shea T."/>
            <person name="Sherpa N."/>
            <person name="Shi L."/>
            <person name="Shih D."/>
            <person name="Sparrow T."/>
            <person name="Spaulding J."/>
            <person name="Stalker J."/>
            <person name="Stange-Thomann N."/>
            <person name="Stavropoulos S."/>
            <person name="Stone C."/>
            <person name="Strader C."/>
            <person name="Tesfaye S."/>
            <person name="Thomson T."/>
            <person name="Thoulutsang Y."/>
            <person name="Thoulutsang D."/>
            <person name="Topham K."/>
            <person name="Topping I."/>
            <person name="Tsamla T."/>
            <person name="Vassiliev H."/>
            <person name="Vo A."/>
            <person name="Wangchuk T."/>
            <person name="Wangdi T."/>
            <person name="Weiand M."/>
            <person name="Wilkinson J."/>
            <person name="Wilson A."/>
            <person name="Yadav S."/>
            <person name="Young G."/>
            <person name="Yu Q."/>
            <person name="Zembek L."/>
            <person name="Zhong D."/>
            <person name="Zimmer A."/>
            <person name="Zwirko Z."/>
            <person name="Jaffe D.B."/>
            <person name="Alvarez P."/>
            <person name="Brockman W."/>
            <person name="Butler J."/>
            <person name="Chin C."/>
            <person name="Gnerre S."/>
            <person name="Grabherr M."/>
            <person name="Kleber M."/>
            <person name="Mauceli E."/>
            <person name="MacCallum I."/>
        </authorList>
    </citation>
    <scope>NUCLEOTIDE SEQUENCE [LARGE SCALE GENOMIC DNA]</scope>
    <source>
        <strain evidence="7">Tucson 14030-0811.24</strain>
    </source>
</reference>
<dbReference type="GO" id="GO:0004467">
    <property type="term" value="F:long-chain fatty acid-CoA ligase activity"/>
    <property type="evidence" value="ECO:0007669"/>
    <property type="project" value="TreeGrafter"/>
</dbReference>
<dbReference type="PROSITE" id="PS00455">
    <property type="entry name" value="AMP_BINDING"/>
    <property type="match status" value="1"/>
</dbReference>
<dbReference type="FunFam" id="3.40.50.12780:FF:000025">
    <property type="entry name" value="luciferin 4-monooxygenase"/>
    <property type="match status" value="1"/>
</dbReference>
<evidence type="ECO:0000256" key="3">
    <source>
        <dbReference type="ARBA" id="ARBA00023140"/>
    </source>
</evidence>
<evidence type="ECO:0008006" key="8">
    <source>
        <dbReference type="Google" id="ProtNLM"/>
    </source>
</evidence>
<gene>
    <name evidence="6" type="primary">Dwil\GK12124</name>
    <name evidence="6" type="ORF">Dwil_GK12124</name>
</gene>
<dbReference type="FunFam" id="3.30.300.30:FF:000007">
    <property type="entry name" value="4-coumarate--CoA ligase 2"/>
    <property type="match status" value="1"/>
</dbReference>
<comment type="subcellular location">
    <subcellularLocation>
        <location evidence="1">Peroxisome</location>
    </subcellularLocation>
</comment>
<dbReference type="Pfam" id="PF00501">
    <property type="entry name" value="AMP-binding"/>
    <property type="match status" value="1"/>
</dbReference>
<evidence type="ECO:0000256" key="2">
    <source>
        <dbReference type="ARBA" id="ARBA00006432"/>
    </source>
</evidence>
<dbReference type="eggNOG" id="KOG1176">
    <property type="taxonomic scope" value="Eukaryota"/>
</dbReference>
<dbReference type="GO" id="GO:0046949">
    <property type="term" value="P:fatty-acyl-CoA biosynthetic process"/>
    <property type="evidence" value="ECO:0007669"/>
    <property type="project" value="TreeGrafter"/>
</dbReference>
<dbReference type="InterPro" id="IPR045851">
    <property type="entry name" value="AMP-bd_C_sf"/>
</dbReference>
<dbReference type="SUPFAM" id="SSF56801">
    <property type="entry name" value="Acetyl-CoA synthetase-like"/>
    <property type="match status" value="1"/>
</dbReference>
<dbReference type="Proteomes" id="UP000007798">
    <property type="component" value="Unassembled WGS sequence"/>
</dbReference>
<sequence length="485" mass="54076">MYHENCSVGKIIHNALKNHSENVCQINAVDGKITTNREMLNWSVRIAQHLKKRNFGTDDVIGIVSRSSTYQSAVAIIFFDGIDIEKIKNASMSWHPELITLSGKVNGAHVEDLLDPTNTEFFFEPQSLTLGESQTMAILCSSGTSGLPKAVCMANYFLMHLFAMPVYTSDMVIFSFSGLDWFSGLQQMLLSTAVGCTRIITDQSSTSEYLLELIGKYNINMIALGPSYVSELVACPLATPERFSTVRVLFISGGWIATDTLQKMQELAKLAFVIFGYGSTEIGAISGGYLNYGNSVGQLLPGRRGRIVSEEGENLGHNEVGEIYIQSGNSKWGGYYGNSLETQKTYDDLEWFHTGDIGYFDDHNNLHIVDRKKDICKCKGFQYWPNQIEAVVAQMPNIKEVCVVGIYDELLGDAPAAMIVKKEGHSLDEEQVKKQVGKLIDADYMHLYGGVYFVDEIPKNFNGKVLRREVKEQIKKLKKMIPVVN</sequence>
<dbReference type="Gene3D" id="3.40.50.12780">
    <property type="entry name" value="N-terminal domain of ligase-like"/>
    <property type="match status" value="1"/>
</dbReference>
<dbReference type="AlphaFoldDB" id="B4N8U5"/>
<proteinExistence type="inferred from homology"/>
<dbReference type="Gene3D" id="3.30.300.30">
    <property type="match status" value="1"/>
</dbReference>
<dbReference type="HOGENOM" id="CLU_000022_59_2_1"/>
<name>B4N8U5_DROWI</name>
<dbReference type="PANTHER" id="PTHR24096">
    <property type="entry name" value="LONG-CHAIN-FATTY-ACID--COA LIGASE"/>
    <property type="match status" value="1"/>
</dbReference>
<accession>B4N8U5</accession>
<evidence type="ECO:0000256" key="1">
    <source>
        <dbReference type="ARBA" id="ARBA00004275"/>
    </source>
</evidence>
<feature type="domain" description="AMP-dependent synthetase/ligase" evidence="4">
    <location>
        <begin position="125"/>
        <end position="336"/>
    </location>
</feature>